<name>A0A1S1J0F1_9FLAO</name>
<evidence type="ECO:0000256" key="4">
    <source>
        <dbReference type="ARBA" id="ARBA00022676"/>
    </source>
</evidence>
<organism evidence="8 10">
    <name type="scientific">Flavobacterium tructae</name>
    <dbReference type="NCBI Taxonomy" id="1114873"/>
    <lineage>
        <taxon>Bacteria</taxon>
        <taxon>Pseudomonadati</taxon>
        <taxon>Bacteroidota</taxon>
        <taxon>Flavobacteriia</taxon>
        <taxon>Flavobacteriales</taxon>
        <taxon>Flavobacteriaceae</taxon>
        <taxon>Flavobacterium</taxon>
    </lineage>
</organism>
<dbReference type="STRING" id="1278819.BHE19_14185"/>
<protein>
    <recommendedName>
        <fullName evidence="3">Uridine phosphorylase</fullName>
        <ecNumber evidence="2">2.4.2.3</ecNumber>
    </recommendedName>
</protein>
<dbReference type="EMBL" id="MUHG01000015">
    <property type="protein sequence ID" value="OXB20283.1"/>
    <property type="molecule type" value="Genomic_DNA"/>
</dbReference>
<dbReference type="GO" id="GO:0005829">
    <property type="term" value="C:cytosol"/>
    <property type="evidence" value="ECO:0007669"/>
    <property type="project" value="TreeGrafter"/>
</dbReference>
<comment type="caution">
    <text evidence="8">The sequence shown here is derived from an EMBL/GenBank/DDBJ whole genome shotgun (WGS) entry which is preliminary data.</text>
</comment>
<dbReference type="Pfam" id="PF01048">
    <property type="entry name" value="PNP_UDP_1"/>
    <property type="match status" value="1"/>
</dbReference>
<evidence type="ECO:0000256" key="3">
    <source>
        <dbReference type="ARBA" id="ARBA00021980"/>
    </source>
</evidence>
<evidence type="ECO:0000256" key="2">
    <source>
        <dbReference type="ARBA" id="ARBA00011888"/>
    </source>
</evidence>
<evidence type="ECO:0000313" key="11">
    <source>
        <dbReference type="Proteomes" id="UP000198319"/>
    </source>
</evidence>
<dbReference type="InterPro" id="IPR035994">
    <property type="entry name" value="Nucleoside_phosphorylase_sf"/>
</dbReference>
<dbReference type="InterPro" id="IPR000845">
    <property type="entry name" value="Nucleoside_phosphorylase_d"/>
</dbReference>
<evidence type="ECO:0000313" key="9">
    <source>
        <dbReference type="EMBL" id="OXB20283.1"/>
    </source>
</evidence>
<dbReference type="NCBIfam" id="NF004489">
    <property type="entry name" value="PRK05819.1"/>
    <property type="match status" value="1"/>
</dbReference>
<dbReference type="PANTHER" id="PTHR43691:SF11">
    <property type="entry name" value="FI09636P-RELATED"/>
    <property type="match status" value="1"/>
</dbReference>
<evidence type="ECO:0000256" key="1">
    <source>
        <dbReference type="ARBA" id="ARBA00010456"/>
    </source>
</evidence>
<dbReference type="GO" id="GO:0006152">
    <property type="term" value="P:purine nucleoside catabolic process"/>
    <property type="evidence" value="ECO:0007669"/>
    <property type="project" value="TreeGrafter"/>
</dbReference>
<dbReference type="InterPro" id="IPR004402">
    <property type="entry name" value="DeoD-type"/>
</dbReference>
<comment type="catalytic activity">
    <reaction evidence="6">
        <text>uridine + phosphate = alpha-D-ribose 1-phosphate + uracil</text>
        <dbReference type="Rhea" id="RHEA:24388"/>
        <dbReference type="ChEBI" id="CHEBI:16704"/>
        <dbReference type="ChEBI" id="CHEBI:17568"/>
        <dbReference type="ChEBI" id="CHEBI:43474"/>
        <dbReference type="ChEBI" id="CHEBI:57720"/>
        <dbReference type="EC" id="2.4.2.3"/>
    </reaction>
</comment>
<dbReference type="EMBL" id="MIKE01000025">
    <property type="protein sequence ID" value="OHT44077.1"/>
    <property type="molecule type" value="Genomic_DNA"/>
</dbReference>
<sequence>MSAHNNAKKGDIADFVLLPGDPKRAKLIAETFLTDVICYNEVRGMLGYTGFYNGKRISVQGTGMGMPSISIYITELIEEYGVETLVRVGSCGSIQDDVNMMDIVLAMSACTDSGMNKFKFNGNDFAPTANFELLKKANEIAEQNKIKAHTGSVLTSDFFYTESHLGDPFLNWKTYGVLAVDMETAALYSIAAKYRKKALAILTVSDHILKKEALSADDRQNSFKEMIEFALQLA</sequence>
<dbReference type="RefSeq" id="WP_070908030.1">
    <property type="nucleotide sequence ID" value="NZ_MIKE01000025.1"/>
</dbReference>
<dbReference type="OrthoDB" id="9782889at2"/>
<keyword evidence="11" id="KW-1185">Reference proteome</keyword>
<keyword evidence="5" id="KW-0808">Transferase</keyword>
<gene>
    <name evidence="9" type="ORF">B0A71_07810</name>
    <name evidence="8" type="ORF">BHE19_14185</name>
</gene>
<evidence type="ECO:0000313" key="10">
    <source>
        <dbReference type="Proteomes" id="UP000180252"/>
    </source>
</evidence>
<proteinExistence type="inferred from homology"/>
<feature type="domain" description="Nucleoside phosphorylase" evidence="7">
    <location>
        <begin position="15"/>
        <end position="229"/>
    </location>
</feature>
<dbReference type="AlphaFoldDB" id="A0A1S1J0F1"/>
<dbReference type="GO" id="GO:0004731">
    <property type="term" value="F:purine-nucleoside phosphorylase activity"/>
    <property type="evidence" value="ECO:0007669"/>
    <property type="project" value="InterPro"/>
</dbReference>
<dbReference type="CDD" id="cd09006">
    <property type="entry name" value="PNP_EcPNPI-like"/>
    <property type="match status" value="1"/>
</dbReference>
<dbReference type="NCBIfam" id="TIGR00107">
    <property type="entry name" value="deoD"/>
    <property type="match status" value="1"/>
</dbReference>
<reference evidence="10" key="2">
    <citation type="submission" date="2016-09" db="EMBL/GenBank/DDBJ databases">
        <authorList>
            <person name="Chen S."/>
            <person name="Walker E."/>
        </authorList>
    </citation>
    <scope>NUCLEOTIDE SEQUENCE [LARGE SCALE GENOMIC DNA]</scope>
    <source>
        <strain evidence="10">MSU</strain>
    </source>
</reference>
<dbReference type="PROSITE" id="PS01232">
    <property type="entry name" value="PNP_UDP_1"/>
    <property type="match status" value="1"/>
</dbReference>
<dbReference type="InterPro" id="IPR018016">
    <property type="entry name" value="Nucleoside_phosphorylase_CS"/>
</dbReference>
<accession>A0A1S1J0F1</accession>
<dbReference type="EC" id="2.4.2.3" evidence="2"/>
<evidence type="ECO:0000259" key="7">
    <source>
        <dbReference type="Pfam" id="PF01048"/>
    </source>
</evidence>
<evidence type="ECO:0000313" key="8">
    <source>
        <dbReference type="EMBL" id="OHT44077.1"/>
    </source>
</evidence>
<reference evidence="9 11" key="3">
    <citation type="submission" date="2016-11" db="EMBL/GenBank/DDBJ databases">
        <title>Whole genomes of Flavobacteriaceae.</title>
        <authorList>
            <person name="Stine C."/>
            <person name="Li C."/>
            <person name="Tadesse D."/>
        </authorList>
    </citation>
    <scope>NUCLEOTIDE SEQUENCE [LARGE SCALE GENOMIC DNA]</scope>
    <source>
        <strain evidence="9 11">ATCC BAA-2541</strain>
    </source>
</reference>
<dbReference type="HAMAP" id="MF_01627">
    <property type="entry name" value="Pur_nucleosid_phosp"/>
    <property type="match status" value="1"/>
</dbReference>
<dbReference type="Proteomes" id="UP000180252">
    <property type="component" value="Unassembled WGS sequence"/>
</dbReference>
<dbReference type="Proteomes" id="UP000198319">
    <property type="component" value="Unassembled WGS sequence"/>
</dbReference>
<keyword evidence="4" id="KW-0328">Glycosyltransferase</keyword>
<dbReference type="GO" id="GO:0004850">
    <property type="term" value="F:uridine phosphorylase activity"/>
    <property type="evidence" value="ECO:0007669"/>
    <property type="project" value="UniProtKB-EC"/>
</dbReference>
<evidence type="ECO:0000256" key="6">
    <source>
        <dbReference type="ARBA" id="ARBA00048447"/>
    </source>
</evidence>
<dbReference type="SUPFAM" id="SSF53167">
    <property type="entry name" value="Purine and uridine phosphorylases"/>
    <property type="match status" value="1"/>
</dbReference>
<evidence type="ECO:0000256" key="5">
    <source>
        <dbReference type="ARBA" id="ARBA00022679"/>
    </source>
</evidence>
<comment type="similarity">
    <text evidence="1">Belongs to the PNP/UDP phosphorylase family.</text>
</comment>
<dbReference type="Gene3D" id="3.40.50.1580">
    <property type="entry name" value="Nucleoside phosphorylase domain"/>
    <property type="match status" value="1"/>
</dbReference>
<reference evidence="8" key="1">
    <citation type="submission" date="2016-09" db="EMBL/GenBank/DDBJ databases">
        <authorList>
            <person name="Capua I."/>
            <person name="De Benedictis P."/>
            <person name="Joannis T."/>
            <person name="Lombin L.H."/>
            <person name="Cattoli G."/>
        </authorList>
    </citation>
    <scope>NUCLEOTIDE SEQUENCE [LARGE SCALE GENOMIC DNA]</scope>
    <source>
        <strain evidence="8">MSU</strain>
    </source>
</reference>
<dbReference type="PANTHER" id="PTHR43691">
    <property type="entry name" value="URIDINE PHOSPHORYLASE"/>
    <property type="match status" value="1"/>
</dbReference>